<proteinExistence type="inferred from homology"/>
<evidence type="ECO:0000259" key="6">
    <source>
        <dbReference type="Pfam" id="PF04198"/>
    </source>
</evidence>
<sequence length="360" mass="39024">MIASHGRSAHMVSRHPEAEHTATPLGPRSRARLAQLAELYWVDGHTVEDIGRQLGMSRSTVSRQLARARAEGVIEFVVHRDASADLAHELAGRYRVRADVVDVMPEAAAPARLEAVAAAAARRLASLIAPEMIATIAWGATIEAVARHLEPYPVHGVRIVQANGAGNSFTPGIAYAGGLMERFAQAFSGSVQLLPMPAFFDSAATREAMWREGSLQRVLRLRRSADLLVTSIGTVRSELPGHLYRGGYLGDHVVQELLAHGVVGDLAGMFFRADGSFDAIGANDRSTGLPLGDLRRIRTRLVVAAGGARPPRSGRPWRLVSSPIWWSTRAARRMSWQARNDCIAHSRLDKGPKPRQIGSS</sequence>
<dbReference type="PANTHER" id="PTHR34294:SF1">
    <property type="entry name" value="TRANSCRIPTIONAL REGULATOR LSRR"/>
    <property type="match status" value="1"/>
</dbReference>
<evidence type="ECO:0000256" key="2">
    <source>
        <dbReference type="ARBA" id="ARBA00023015"/>
    </source>
</evidence>
<feature type="region of interest" description="Disordered" evidence="5">
    <location>
        <begin position="1"/>
        <end position="28"/>
    </location>
</feature>
<protein>
    <submittedName>
        <fullName evidence="7">MarR family transcriptional regulator</fullName>
    </submittedName>
</protein>
<keyword evidence="2" id="KW-0805">Transcription regulation</keyword>
<dbReference type="Pfam" id="PF13384">
    <property type="entry name" value="HTH_23"/>
    <property type="match status" value="1"/>
</dbReference>
<dbReference type="Gene3D" id="3.40.50.1360">
    <property type="match status" value="1"/>
</dbReference>
<evidence type="ECO:0000256" key="3">
    <source>
        <dbReference type="ARBA" id="ARBA00023125"/>
    </source>
</evidence>
<dbReference type="Gene3D" id="1.10.10.60">
    <property type="entry name" value="Homeodomain-like"/>
    <property type="match status" value="1"/>
</dbReference>
<dbReference type="InterPro" id="IPR007324">
    <property type="entry name" value="Sugar-bd_dom_put"/>
</dbReference>
<keyword evidence="8" id="KW-1185">Reference proteome</keyword>
<dbReference type="GO" id="GO:0003677">
    <property type="term" value="F:DNA binding"/>
    <property type="evidence" value="ECO:0007669"/>
    <property type="project" value="UniProtKB-KW"/>
</dbReference>
<dbReference type="InterPro" id="IPR036390">
    <property type="entry name" value="WH_DNA-bd_sf"/>
</dbReference>
<dbReference type="Proteomes" id="UP000386847">
    <property type="component" value="Chromosome"/>
</dbReference>
<evidence type="ECO:0000256" key="4">
    <source>
        <dbReference type="ARBA" id="ARBA00023163"/>
    </source>
</evidence>
<dbReference type="Pfam" id="PF04198">
    <property type="entry name" value="Sugar-bind"/>
    <property type="match status" value="1"/>
</dbReference>
<dbReference type="EMBL" id="CP045725">
    <property type="protein sequence ID" value="QGF23267.1"/>
    <property type="molecule type" value="Genomic_DNA"/>
</dbReference>
<gene>
    <name evidence="7" type="ORF">Rai3103_05860</name>
</gene>
<feature type="domain" description="Sugar-binding" evidence="6">
    <location>
        <begin position="83"/>
        <end position="306"/>
    </location>
</feature>
<dbReference type="SUPFAM" id="SSF100950">
    <property type="entry name" value="NagB/RpiA/CoA transferase-like"/>
    <property type="match status" value="1"/>
</dbReference>
<dbReference type="GO" id="GO:0030246">
    <property type="term" value="F:carbohydrate binding"/>
    <property type="evidence" value="ECO:0007669"/>
    <property type="project" value="InterPro"/>
</dbReference>
<name>A0A5Q2FC20_9ACTN</name>
<evidence type="ECO:0000256" key="1">
    <source>
        <dbReference type="ARBA" id="ARBA00010466"/>
    </source>
</evidence>
<comment type="similarity">
    <text evidence="1">Belongs to the SorC transcriptional regulatory family.</text>
</comment>
<organism evidence="7 8">
    <name type="scientific">Raineyella fluvialis</name>
    <dbReference type="NCBI Taxonomy" id="2662261"/>
    <lineage>
        <taxon>Bacteria</taxon>
        <taxon>Bacillati</taxon>
        <taxon>Actinomycetota</taxon>
        <taxon>Actinomycetes</taxon>
        <taxon>Propionibacteriales</taxon>
        <taxon>Propionibacteriaceae</taxon>
        <taxon>Raineyella</taxon>
    </lineage>
</organism>
<dbReference type="KEGG" id="rain:Rai3103_05860"/>
<evidence type="ECO:0000313" key="7">
    <source>
        <dbReference type="EMBL" id="QGF23267.1"/>
    </source>
</evidence>
<accession>A0A5Q2FC20</accession>
<keyword evidence="4" id="KW-0804">Transcription</keyword>
<evidence type="ECO:0000256" key="5">
    <source>
        <dbReference type="SAM" id="MobiDB-lite"/>
    </source>
</evidence>
<dbReference type="AlphaFoldDB" id="A0A5Q2FC20"/>
<dbReference type="PANTHER" id="PTHR34294">
    <property type="entry name" value="TRANSCRIPTIONAL REGULATOR-RELATED"/>
    <property type="match status" value="1"/>
</dbReference>
<dbReference type="InterPro" id="IPR037171">
    <property type="entry name" value="NagB/RpiA_transferase-like"/>
</dbReference>
<evidence type="ECO:0000313" key="8">
    <source>
        <dbReference type="Proteomes" id="UP000386847"/>
    </source>
</evidence>
<dbReference type="SUPFAM" id="SSF46785">
    <property type="entry name" value="Winged helix' DNA-binding domain"/>
    <property type="match status" value="1"/>
</dbReference>
<reference evidence="7 8" key="1">
    <citation type="submission" date="2019-10" db="EMBL/GenBank/DDBJ databases">
        <title>Genomic analysis of Raineyella sp. CBA3103.</title>
        <authorList>
            <person name="Roh S.W."/>
        </authorList>
    </citation>
    <scope>NUCLEOTIDE SEQUENCE [LARGE SCALE GENOMIC DNA]</scope>
    <source>
        <strain evidence="7 8">CBA3103</strain>
    </source>
</reference>
<keyword evidence="3" id="KW-0238">DNA-binding</keyword>
<dbReference type="InterPro" id="IPR051054">
    <property type="entry name" value="SorC_transcr_regulators"/>
</dbReference>